<protein>
    <recommendedName>
        <fullName evidence="17">Leucine-rich repeat-containing N-terminal plant-type domain-containing protein</fullName>
    </recommendedName>
</protein>
<accession>A0A834YUL0</accession>
<evidence type="ECO:0000256" key="5">
    <source>
        <dbReference type="ARBA" id="ARBA00022692"/>
    </source>
</evidence>
<evidence type="ECO:0000259" key="13">
    <source>
        <dbReference type="Pfam" id="PF08263"/>
    </source>
</evidence>
<dbReference type="InterPro" id="IPR003591">
    <property type="entry name" value="Leu-rich_rpt_typical-subtyp"/>
</dbReference>
<dbReference type="PANTHER" id="PTHR48063">
    <property type="entry name" value="LRR RECEPTOR-LIKE KINASE"/>
    <property type="match status" value="1"/>
</dbReference>
<dbReference type="Proteomes" id="UP000655225">
    <property type="component" value="Unassembled WGS sequence"/>
</dbReference>
<dbReference type="PRINTS" id="PR00019">
    <property type="entry name" value="LEURICHRPT"/>
</dbReference>
<keyword evidence="3" id="KW-1003">Cell membrane</keyword>
<keyword evidence="10" id="KW-0325">Glycoprotein</keyword>
<dbReference type="InterPro" id="IPR001611">
    <property type="entry name" value="Leu-rich_rpt"/>
</dbReference>
<dbReference type="FunFam" id="3.80.10.10:FF:000649">
    <property type="entry name" value="Leucine Rich Repeat family protein"/>
    <property type="match status" value="1"/>
</dbReference>
<evidence type="ECO:0000256" key="6">
    <source>
        <dbReference type="ARBA" id="ARBA00022729"/>
    </source>
</evidence>
<dbReference type="Pfam" id="PF13855">
    <property type="entry name" value="LRR_8"/>
    <property type="match status" value="2"/>
</dbReference>
<comment type="subcellular location">
    <subcellularLocation>
        <location evidence="1">Cell membrane</location>
        <topology evidence="1">Single-pass type I membrane protein</topology>
    </subcellularLocation>
</comment>
<evidence type="ECO:0000313" key="16">
    <source>
        <dbReference type="Proteomes" id="UP000655225"/>
    </source>
</evidence>
<feature type="transmembrane region" description="Helical" evidence="11">
    <location>
        <begin position="926"/>
        <end position="949"/>
    </location>
</feature>
<evidence type="ECO:0000256" key="10">
    <source>
        <dbReference type="ARBA" id="ARBA00023180"/>
    </source>
</evidence>
<name>A0A834YUL0_TETSI</name>
<evidence type="ECO:0000313" key="15">
    <source>
        <dbReference type="EMBL" id="KAF8394557.1"/>
    </source>
</evidence>
<keyword evidence="9 11" id="KW-0472">Membrane</keyword>
<dbReference type="OMA" id="FWNNMPS"/>
<dbReference type="Pfam" id="PF23598">
    <property type="entry name" value="LRR_14"/>
    <property type="match status" value="1"/>
</dbReference>
<keyword evidence="8 11" id="KW-1133">Transmembrane helix</keyword>
<feature type="domain" description="Leucine-rich repeat-containing N-terminal plant-type" evidence="13">
    <location>
        <begin position="40"/>
        <end position="76"/>
    </location>
</feature>
<dbReference type="Pfam" id="PF08263">
    <property type="entry name" value="LRRNT_2"/>
    <property type="match status" value="1"/>
</dbReference>
<dbReference type="FunFam" id="3.80.10.10:FF:000400">
    <property type="entry name" value="Nuclear pore complex protein NUP107"/>
    <property type="match status" value="1"/>
</dbReference>
<dbReference type="FunFam" id="3.80.10.10:FF:000095">
    <property type="entry name" value="LRR receptor-like serine/threonine-protein kinase GSO1"/>
    <property type="match status" value="1"/>
</dbReference>
<dbReference type="OrthoDB" id="1060944at2759"/>
<evidence type="ECO:0000256" key="1">
    <source>
        <dbReference type="ARBA" id="ARBA00004251"/>
    </source>
</evidence>
<reference evidence="15 16" key="1">
    <citation type="submission" date="2020-04" db="EMBL/GenBank/DDBJ databases">
        <title>Plant Genome Project.</title>
        <authorList>
            <person name="Zhang R.-G."/>
        </authorList>
    </citation>
    <scope>NUCLEOTIDE SEQUENCE [LARGE SCALE GENOMIC DNA]</scope>
    <source>
        <strain evidence="15">YNK0</strain>
        <tissue evidence="15">Leaf</tissue>
    </source>
</reference>
<keyword evidence="6 12" id="KW-0732">Signal</keyword>
<dbReference type="AlphaFoldDB" id="A0A834YUL0"/>
<keyword evidence="7" id="KW-0677">Repeat</keyword>
<dbReference type="Gene3D" id="3.80.10.10">
    <property type="entry name" value="Ribonuclease Inhibitor"/>
    <property type="match status" value="3"/>
</dbReference>
<organism evidence="15 16">
    <name type="scientific">Tetracentron sinense</name>
    <name type="common">Spur-leaf</name>
    <dbReference type="NCBI Taxonomy" id="13715"/>
    <lineage>
        <taxon>Eukaryota</taxon>
        <taxon>Viridiplantae</taxon>
        <taxon>Streptophyta</taxon>
        <taxon>Embryophyta</taxon>
        <taxon>Tracheophyta</taxon>
        <taxon>Spermatophyta</taxon>
        <taxon>Magnoliopsida</taxon>
        <taxon>Trochodendrales</taxon>
        <taxon>Trochodendraceae</taxon>
        <taxon>Tetracentron</taxon>
    </lineage>
</organism>
<dbReference type="PANTHER" id="PTHR48063:SF81">
    <property type="entry name" value="LEUCINE-RICH REPEAT-CONTAINING N-TERMINAL PLANT-TYPE DOMAIN-CONTAINING PROTEIN"/>
    <property type="match status" value="1"/>
</dbReference>
<evidence type="ECO:0000256" key="9">
    <source>
        <dbReference type="ARBA" id="ARBA00023136"/>
    </source>
</evidence>
<evidence type="ECO:0000256" key="7">
    <source>
        <dbReference type="ARBA" id="ARBA00022737"/>
    </source>
</evidence>
<sequence length="989" mass="109823">MASGNTSIHILFLLLSGFLYLETIKLGSCNGDLNIGCIEMERKALLNFKQGLSDPPVRLSTWIGGDCCRWRGVSCNNRTGRVVKLDLAAYDLSGEINPSLLNLKHLNYLDLSMNNFGGISIPEFVGSFEKLSYLNLSSASFAGTIPRHLGNLSSMLYLDLHSESNELSTNGLKWLIGLSSLKYLNLGGVDLSKASSNWLQAVNMLPSLLELHLPGCGLSNLPLSLPFINFTSLSVLDLSNNGFNSSIPLWLFNITSLVNLNLNNNYLQGAIPDAFANMKSLQYLDLSQNTYIGGQIPITFGNLCKLRTLDLSLNNISGEISELVIGLSGCTHSSLETLKLGFNKLGANLPNSLGLLKNLRSLQLQENSFLGSIPASIGSLSSLKELYLSNNQMDGTIPKSIGQLSELVRLDLSENSWKGVITEAHFSNLGRLKELLISVTLYSMNSLVLDMRYDWMPPFRLTYILLRNCKLGPKFPAWLRNQNELATIVLNKVKISDTIPDWFLKLSLPHLNELDIAYNQISGRVPNSFKFSYLSTVDLSSNRFEGPFPLWSSNVSSLDLRDNSFSGPIPRDIGERMPWLTDFDISRNILNGSIPLSMGKLEGLTTLVLSHNRLCGEIPQFWKNLQNLYLLEIANNSLSGNIPTSMGYLSSLLFLRLSHNNLSGELPSSLQNWTGLYSLDLGNNRLSGNLPTWIAESMSALLNLRLRSNLFNGIIPSQLCSLSSLHILDLAHNNLSGFIPSCLGNLSGIISMNPYDLEYEGGPLIVLTKGREFEYWSTLYLVNSIDLSNNYLSGEVPEELTWLFRLGTLNLSMNHLKGKIPKQIGNLKFLETLDLSMNQLSGTIPQSMSSLTALNHLNLSHNNLSGKIPSTNQFRTLNDPSIYEGNTALCGLPLTNKCPGDDKTSHLNDGDRENKDDEDEDEFEMLWFYVSMGPGFVVGFWVVCGTLLMNKSWRYAYFQFIDDMKDRLFVVIAVNVARLQRKLSGERTT</sequence>
<evidence type="ECO:0000256" key="11">
    <source>
        <dbReference type="SAM" id="Phobius"/>
    </source>
</evidence>
<dbReference type="InterPro" id="IPR055414">
    <property type="entry name" value="LRR_R13L4/SHOC2-like"/>
</dbReference>
<evidence type="ECO:0000256" key="4">
    <source>
        <dbReference type="ARBA" id="ARBA00022614"/>
    </source>
</evidence>
<gene>
    <name evidence="15" type="ORF">HHK36_020768</name>
</gene>
<dbReference type="InterPro" id="IPR046956">
    <property type="entry name" value="RLP23-like"/>
</dbReference>
<dbReference type="EMBL" id="JABCRI010000014">
    <property type="protein sequence ID" value="KAF8394557.1"/>
    <property type="molecule type" value="Genomic_DNA"/>
</dbReference>
<evidence type="ECO:0000256" key="12">
    <source>
        <dbReference type="SAM" id="SignalP"/>
    </source>
</evidence>
<comment type="caution">
    <text evidence="15">The sequence shown here is derived from an EMBL/GenBank/DDBJ whole genome shotgun (WGS) entry which is preliminary data.</text>
</comment>
<feature type="chain" id="PRO_5032932709" description="Leucine-rich repeat-containing N-terminal plant-type domain-containing protein" evidence="12">
    <location>
        <begin position="24"/>
        <end position="989"/>
    </location>
</feature>
<dbReference type="InterPro" id="IPR032675">
    <property type="entry name" value="LRR_dom_sf"/>
</dbReference>
<proteinExistence type="inferred from homology"/>
<dbReference type="Pfam" id="PF00560">
    <property type="entry name" value="LRR_1"/>
    <property type="match status" value="8"/>
</dbReference>
<keyword evidence="4" id="KW-0433">Leucine-rich repeat</keyword>
<evidence type="ECO:0008006" key="17">
    <source>
        <dbReference type="Google" id="ProtNLM"/>
    </source>
</evidence>
<dbReference type="GO" id="GO:0009653">
    <property type="term" value="P:anatomical structure morphogenesis"/>
    <property type="evidence" value="ECO:0007669"/>
    <property type="project" value="UniProtKB-ARBA"/>
</dbReference>
<dbReference type="SUPFAM" id="SSF52047">
    <property type="entry name" value="RNI-like"/>
    <property type="match status" value="1"/>
</dbReference>
<feature type="domain" description="Disease resistance R13L4/SHOC-2-like LRR" evidence="14">
    <location>
        <begin position="301"/>
        <end position="487"/>
    </location>
</feature>
<dbReference type="InterPro" id="IPR013210">
    <property type="entry name" value="LRR_N_plant-typ"/>
</dbReference>
<dbReference type="FunFam" id="3.80.10.10:FF:000111">
    <property type="entry name" value="LRR receptor-like serine/threonine-protein kinase ERECTA"/>
    <property type="match status" value="1"/>
</dbReference>
<dbReference type="SMART" id="SM00369">
    <property type="entry name" value="LRR_TYP"/>
    <property type="match status" value="13"/>
</dbReference>
<dbReference type="SMART" id="SM00365">
    <property type="entry name" value="LRR_SD22"/>
    <property type="match status" value="7"/>
</dbReference>
<comment type="similarity">
    <text evidence="2">Belongs to the RLP family.</text>
</comment>
<dbReference type="SUPFAM" id="SSF52058">
    <property type="entry name" value="L domain-like"/>
    <property type="match status" value="3"/>
</dbReference>
<feature type="signal peptide" evidence="12">
    <location>
        <begin position="1"/>
        <end position="23"/>
    </location>
</feature>
<evidence type="ECO:0000256" key="3">
    <source>
        <dbReference type="ARBA" id="ARBA00022475"/>
    </source>
</evidence>
<dbReference type="GO" id="GO:0099402">
    <property type="term" value="P:plant organ development"/>
    <property type="evidence" value="ECO:0007669"/>
    <property type="project" value="UniProtKB-ARBA"/>
</dbReference>
<evidence type="ECO:0000256" key="8">
    <source>
        <dbReference type="ARBA" id="ARBA00022989"/>
    </source>
</evidence>
<keyword evidence="5 11" id="KW-0812">Transmembrane</keyword>
<keyword evidence="16" id="KW-1185">Reference proteome</keyword>
<dbReference type="FunFam" id="3.80.10.10:FF:000041">
    <property type="entry name" value="LRR receptor-like serine/threonine-protein kinase ERECTA"/>
    <property type="match status" value="1"/>
</dbReference>
<dbReference type="GO" id="GO:0005886">
    <property type="term" value="C:plasma membrane"/>
    <property type="evidence" value="ECO:0007669"/>
    <property type="project" value="UniProtKB-SubCell"/>
</dbReference>
<evidence type="ECO:0000256" key="2">
    <source>
        <dbReference type="ARBA" id="ARBA00009592"/>
    </source>
</evidence>
<evidence type="ECO:0000259" key="14">
    <source>
        <dbReference type="Pfam" id="PF23598"/>
    </source>
</evidence>